<evidence type="ECO:0000256" key="1">
    <source>
        <dbReference type="ARBA" id="ARBA00022737"/>
    </source>
</evidence>
<evidence type="ECO:0000313" key="3">
    <source>
        <dbReference type="EMBL" id="TKA72582.1"/>
    </source>
</evidence>
<dbReference type="PANTHER" id="PTHR14418">
    <property type="entry name" value="CONDENSIN COMPLEX SUBUNIT 3-RELATED"/>
    <property type="match status" value="1"/>
</dbReference>
<protein>
    <recommendedName>
        <fullName evidence="5">Condensin complex subunit 1 C-terminal domain-containing protein</fullName>
    </recommendedName>
</protein>
<organism evidence="3 4">
    <name type="scientific">Cryomyces minteri</name>
    <dbReference type="NCBI Taxonomy" id="331657"/>
    <lineage>
        <taxon>Eukaryota</taxon>
        <taxon>Fungi</taxon>
        <taxon>Dikarya</taxon>
        <taxon>Ascomycota</taxon>
        <taxon>Pezizomycotina</taxon>
        <taxon>Dothideomycetes</taxon>
        <taxon>Dothideomycetes incertae sedis</taxon>
        <taxon>Cryomyces</taxon>
    </lineage>
</organism>
<dbReference type="GO" id="GO:0007076">
    <property type="term" value="P:mitotic chromosome condensation"/>
    <property type="evidence" value="ECO:0007669"/>
    <property type="project" value="InterPro"/>
</dbReference>
<dbReference type="InterPro" id="IPR000357">
    <property type="entry name" value="HEAT"/>
</dbReference>
<sequence length="278" mass="30829">MPGRVSERRSVRSARSSAAISRKSSIQTLKSRASNPTRTSSPAVDIPDEGPTTSLRAQLCSIFADAQRSTALHRKLVITLRKIQEACCYEPVNPRKQVREESFEEDDFNNEFGRCAIRILAVKKSEPVGDRMVRFLGLSLKHATEKDNAIAQPDTGADATESFPETPSTRLTSHVVSIVLPLLHAKDKVVRFRSTQIVAHLINTLDSVDDELFQHIRMGLLKRLRDKEPTVRVQAVYGLGRIAFEADEDAEDEDSDDDSAGGVLEKLLDVLQHDPSAD</sequence>
<dbReference type="GO" id="GO:0000796">
    <property type="term" value="C:condensin complex"/>
    <property type="evidence" value="ECO:0007669"/>
    <property type="project" value="InterPro"/>
</dbReference>
<dbReference type="InterPro" id="IPR011989">
    <property type="entry name" value="ARM-like"/>
</dbReference>
<dbReference type="PANTHER" id="PTHR14418:SF5">
    <property type="entry name" value="CONDENSIN COMPLEX SUBUNIT 3"/>
    <property type="match status" value="1"/>
</dbReference>
<gene>
    <name evidence="3" type="ORF">B0A49_03435</name>
</gene>
<feature type="region of interest" description="Disordered" evidence="2">
    <location>
        <begin position="147"/>
        <end position="166"/>
    </location>
</feature>
<dbReference type="EMBL" id="NAJN01000489">
    <property type="protein sequence ID" value="TKA72582.1"/>
    <property type="molecule type" value="Genomic_DNA"/>
</dbReference>
<feature type="compositionally biased region" description="Basic and acidic residues" evidence="2">
    <location>
        <begin position="1"/>
        <end position="10"/>
    </location>
</feature>
<dbReference type="Gene3D" id="1.25.10.10">
    <property type="entry name" value="Leucine-rich Repeat Variant"/>
    <property type="match status" value="1"/>
</dbReference>
<dbReference type="OrthoDB" id="27187at2759"/>
<name>A0A4U0X7R9_9PEZI</name>
<feature type="non-terminal residue" evidence="3">
    <location>
        <position position="278"/>
    </location>
</feature>
<accession>A0A4U0X7R9</accession>
<feature type="region of interest" description="Disordered" evidence="2">
    <location>
        <begin position="1"/>
        <end position="50"/>
    </location>
</feature>
<evidence type="ECO:0008006" key="5">
    <source>
        <dbReference type="Google" id="ProtNLM"/>
    </source>
</evidence>
<feature type="compositionally biased region" description="Polar residues" evidence="2">
    <location>
        <begin position="27"/>
        <end position="42"/>
    </location>
</feature>
<keyword evidence="1" id="KW-0677">Repeat</keyword>
<feature type="compositionally biased region" description="Low complexity" evidence="2">
    <location>
        <begin position="13"/>
        <end position="26"/>
    </location>
</feature>
<dbReference type="AlphaFoldDB" id="A0A4U0X7R9"/>
<dbReference type="STRING" id="331657.A0A4U0X7R9"/>
<proteinExistence type="predicted"/>
<reference evidence="3 4" key="1">
    <citation type="submission" date="2017-03" db="EMBL/GenBank/DDBJ databases">
        <title>Genomes of endolithic fungi from Antarctica.</title>
        <authorList>
            <person name="Coleine C."/>
            <person name="Masonjones S."/>
            <person name="Stajich J.E."/>
        </authorList>
    </citation>
    <scope>NUCLEOTIDE SEQUENCE [LARGE SCALE GENOMIC DNA]</scope>
    <source>
        <strain evidence="3 4">CCFEE 5187</strain>
    </source>
</reference>
<evidence type="ECO:0000256" key="2">
    <source>
        <dbReference type="SAM" id="MobiDB-lite"/>
    </source>
</evidence>
<dbReference type="GO" id="GO:0000793">
    <property type="term" value="C:condensed chromosome"/>
    <property type="evidence" value="ECO:0007669"/>
    <property type="project" value="TreeGrafter"/>
</dbReference>
<dbReference type="SUPFAM" id="SSF48371">
    <property type="entry name" value="ARM repeat"/>
    <property type="match status" value="1"/>
</dbReference>
<evidence type="ECO:0000313" key="4">
    <source>
        <dbReference type="Proteomes" id="UP000308768"/>
    </source>
</evidence>
<comment type="caution">
    <text evidence="3">The sequence shown here is derived from an EMBL/GenBank/DDBJ whole genome shotgun (WGS) entry which is preliminary data.</text>
</comment>
<dbReference type="Proteomes" id="UP000308768">
    <property type="component" value="Unassembled WGS sequence"/>
</dbReference>
<dbReference type="InterPro" id="IPR016024">
    <property type="entry name" value="ARM-type_fold"/>
</dbReference>
<dbReference type="InterPro" id="IPR027165">
    <property type="entry name" value="CND3"/>
</dbReference>
<dbReference type="Pfam" id="PF02985">
    <property type="entry name" value="HEAT"/>
    <property type="match status" value="1"/>
</dbReference>
<keyword evidence="4" id="KW-1185">Reference proteome</keyword>